<accession>A0A3N1XPY2</accession>
<keyword evidence="4 7" id="KW-0812">Transmembrane</keyword>
<evidence type="ECO:0000256" key="6">
    <source>
        <dbReference type="ARBA" id="ARBA00023136"/>
    </source>
</evidence>
<evidence type="ECO:0000256" key="5">
    <source>
        <dbReference type="ARBA" id="ARBA00022989"/>
    </source>
</evidence>
<dbReference type="RefSeq" id="WP_123609409.1">
    <property type="nucleotide sequence ID" value="NZ_RJVG01000005.1"/>
</dbReference>
<feature type="transmembrane region" description="Helical" evidence="7">
    <location>
        <begin position="70"/>
        <end position="92"/>
    </location>
</feature>
<keyword evidence="3" id="KW-1003">Cell membrane</keyword>
<comment type="subcellular location">
    <subcellularLocation>
        <location evidence="1 7">Cell membrane</location>
        <topology evidence="1 7">Multi-pass membrane protein</topology>
    </subcellularLocation>
</comment>
<dbReference type="PROSITE" id="PS50928">
    <property type="entry name" value="ABC_TM1"/>
    <property type="match status" value="1"/>
</dbReference>
<evidence type="ECO:0000256" key="3">
    <source>
        <dbReference type="ARBA" id="ARBA00022475"/>
    </source>
</evidence>
<keyword evidence="2 7" id="KW-0813">Transport</keyword>
<dbReference type="GO" id="GO:0005886">
    <property type="term" value="C:plasma membrane"/>
    <property type="evidence" value="ECO:0007669"/>
    <property type="project" value="UniProtKB-SubCell"/>
</dbReference>
<feature type="domain" description="ABC transmembrane type-1" evidence="8">
    <location>
        <begin position="66"/>
        <end position="279"/>
    </location>
</feature>
<dbReference type="Proteomes" id="UP000273083">
    <property type="component" value="Unassembled WGS sequence"/>
</dbReference>
<evidence type="ECO:0000256" key="2">
    <source>
        <dbReference type="ARBA" id="ARBA00022448"/>
    </source>
</evidence>
<comment type="similarity">
    <text evidence="7">Belongs to the binding-protein-dependent transport system permease family.</text>
</comment>
<dbReference type="InterPro" id="IPR051393">
    <property type="entry name" value="ABC_transporter_permease"/>
</dbReference>
<reference evidence="9 10" key="1">
    <citation type="submission" date="2018-11" db="EMBL/GenBank/DDBJ databases">
        <title>Genomic Encyclopedia of Type Strains, Phase IV (KMG-IV): sequencing the most valuable type-strain genomes for metagenomic binning, comparative biology and taxonomic classification.</title>
        <authorList>
            <person name="Goeker M."/>
        </authorList>
    </citation>
    <scope>NUCLEOTIDE SEQUENCE [LARGE SCALE GENOMIC DNA]</scope>
    <source>
        <strain evidence="9 10">DSM 26537</strain>
    </source>
</reference>
<dbReference type="SUPFAM" id="SSF161098">
    <property type="entry name" value="MetI-like"/>
    <property type="match status" value="1"/>
</dbReference>
<dbReference type="PANTHER" id="PTHR30193">
    <property type="entry name" value="ABC TRANSPORTER PERMEASE PROTEIN"/>
    <property type="match status" value="1"/>
</dbReference>
<dbReference type="Pfam" id="PF00528">
    <property type="entry name" value="BPD_transp_1"/>
    <property type="match status" value="1"/>
</dbReference>
<evidence type="ECO:0000313" key="9">
    <source>
        <dbReference type="EMBL" id="ROR28231.1"/>
    </source>
</evidence>
<evidence type="ECO:0000256" key="4">
    <source>
        <dbReference type="ARBA" id="ARBA00022692"/>
    </source>
</evidence>
<protein>
    <submittedName>
        <fullName evidence="9">Carbohydrate ABC transporter membrane protein 1 (CUT1 family)</fullName>
    </submittedName>
</protein>
<dbReference type="InterPro" id="IPR035906">
    <property type="entry name" value="MetI-like_sf"/>
</dbReference>
<evidence type="ECO:0000256" key="1">
    <source>
        <dbReference type="ARBA" id="ARBA00004651"/>
    </source>
</evidence>
<evidence type="ECO:0000259" key="8">
    <source>
        <dbReference type="PROSITE" id="PS50928"/>
    </source>
</evidence>
<comment type="caution">
    <text evidence="9">The sequence shown here is derived from an EMBL/GenBank/DDBJ whole genome shotgun (WGS) entry which is preliminary data.</text>
</comment>
<feature type="transmembrane region" description="Helical" evidence="7">
    <location>
        <begin position="154"/>
        <end position="175"/>
    </location>
</feature>
<organism evidence="9 10">
    <name type="scientific">Mobilisporobacter senegalensis</name>
    <dbReference type="NCBI Taxonomy" id="1329262"/>
    <lineage>
        <taxon>Bacteria</taxon>
        <taxon>Bacillati</taxon>
        <taxon>Bacillota</taxon>
        <taxon>Clostridia</taxon>
        <taxon>Lachnospirales</taxon>
        <taxon>Lachnospiraceae</taxon>
        <taxon>Mobilisporobacter</taxon>
    </lineage>
</organism>
<keyword evidence="5 7" id="KW-1133">Transmembrane helix</keyword>
<dbReference type="PANTHER" id="PTHR30193:SF37">
    <property type="entry name" value="INNER MEMBRANE ABC TRANSPORTER PERMEASE PROTEIN YCJO"/>
    <property type="match status" value="1"/>
</dbReference>
<dbReference type="InterPro" id="IPR000515">
    <property type="entry name" value="MetI-like"/>
</dbReference>
<evidence type="ECO:0000256" key="7">
    <source>
        <dbReference type="RuleBase" id="RU363032"/>
    </source>
</evidence>
<dbReference type="EMBL" id="RJVG01000005">
    <property type="protein sequence ID" value="ROR28231.1"/>
    <property type="molecule type" value="Genomic_DNA"/>
</dbReference>
<keyword evidence="6 7" id="KW-0472">Membrane</keyword>
<dbReference type="AlphaFoldDB" id="A0A3N1XPY2"/>
<proteinExistence type="inferred from homology"/>
<feature type="transmembrane region" description="Helical" evidence="7">
    <location>
        <begin position="200"/>
        <end position="223"/>
    </location>
</feature>
<keyword evidence="10" id="KW-1185">Reference proteome</keyword>
<dbReference type="Gene3D" id="1.10.3720.10">
    <property type="entry name" value="MetI-like"/>
    <property type="match status" value="1"/>
</dbReference>
<name>A0A3N1XPY2_9FIRM</name>
<dbReference type="GO" id="GO:0055085">
    <property type="term" value="P:transmembrane transport"/>
    <property type="evidence" value="ECO:0007669"/>
    <property type="project" value="InterPro"/>
</dbReference>
<gene>
    <name evidence="9" type="ORF">EDD66_105170</name>
</gene>
<feature type="transmembrane region" description="Helical" evidence="7">
    <location>
        <begin position="104"/>
        <end position="126"/>
    </location>
</feature>
<feature type="transmembrane region" description="Helical" evidence="7">
    <location>
        <begin position="258"/>
        <end position="276"/>
    </location>
</feature>
<dbReference type="OrthoDB" id="152280at2"/>
<feature type="transmembrane region" description="Helical" evidence="7">
    <location>
        <begin position="7"/>
        <end position="31"/>
    </location>
</feature>
<sequence length="289" mass="32163">MTKNKKWVILFLLPGILLFSFIFLGPIIVLFGTSFTDWSIGKEISLVGLKNYIYLFTEDKTFMDSLKNTAIWILLQATFHVFIGTVVAIILAKKRWYSSAIRTIFFIPNVISSAALGMLFLCVMNPQYGFINTLIMKITGEGFSQNWFMDPKSAFSAVTMTWLPYAGLVTILVMAEMSSVSEDVYEAAKIDGASSFQTDIYVVLPLMKNIIGTSAVLAATSMLQKLDIIMMTTNGGPGSRTMNMPMYLYKTVFTNNNYGLANAQGVLLVLLGVILLKSIRKIFSMDAKE</sequence>
<evidence type="ECO:0000313" key="10">
    <source>
        <dbReference type="Proteomes" id="UP000273083"/>
    </source>
</evidence>
<dbReference type="CDD" id="cd06261">
    <property type="entry name" value="TM_PBP2"/>
    <property type="match status" value="1"/>
</dbReference>